<dbReference type="Gene3D" id="3.30.2310.20">
    <property type="entry name" value="RelE-like"/>
    <property type="match status" value="1"/>
</dbReference>
<protein>
    <recommendedName>
        <fullName evidence="1">Toxin</fullName>
    </recommendedName>
</protein>
<evidence type="ECO:0000313" key="3">
    <source>
        <dbReference type="Proteomes" id="UP000234752"/>
    </source>
</evidence>
<dbReference type="InterPro" id="IPR007712">
    <property type="entry name" value="RelE/ParE_toxin"/>
</dbReference>
<name>A0A2K9N8U3_9PROT</name>
<accession>A0A2K9N8U3</accession>
<sequence length="99" mass="11530">MPWRLTELATEDLISIAEYTSRQWGTDQAFKYKAALVRGFDRIAVNPLIVESRSQDEYLPGSRSILVGRHIVIYRLNDGVTEILRILHQRMNLSLHHLR</sequence>
<dbReference type="Pfam" id="PF05016">
    <property type="entry name" value="ParE_toxin"/>
    <property type="match status" value="1"/>
</dbReference>
<organism evidence="2 3">
    <name type="scientific">Niveispirillum cyanobacteriorum</name>
    <dbReference type="NCBI Taxonomy" id="1612173"/>
    <lineage>
        <taxon>Bacteria</taxon>
        <taxon>Pseudomonadati</taxon>
        <taxon>Pseudomonadota</taxon>
        <taxon>Alphaproteobacteria</taxon>
        <taxon>Rhodospirillales</taxon>
        <taxon>Azospirillaceae</taxon>
        <taxon>Niveispirillum</taxon>
    </lineage>
</organism>
<dbReference type="InterPro" id="IPR028344">
    <property type="entry name" value="ParE1/4"/>
</dbReference>
<dbReference type="AlphaFoldDB" id="A0A2K9N8U3"/>
<gene>
    <name evidence="2" type="ORF">C0V82_04450</name>
</gene>
<reference evidence="2 3" key="1">
    <citation type="submission" date="2017-12" db="EMBL/GenBank/DDBJ databases">
        <title>Genomes of bacteria within cyanobacterial aggregates.</title>
        <authorList>
            <person name="Cai H."/>
        </authorList>
    </citation>
    <scope>NUCLEOTIDE SEQUENCE [LARGE SCALE GENOMIC DNA]</scope>
    <source>
        <strain evidence="2 3">TH16</strain>
    </source>
</reference>
<dbReference type="PIRSF" id="PIRSF029218">
    <property type="entry name" value="ParE"/>
    <property type="match status" value="1"/>
</dbReference>
<dbReference type="Proteomes" id="UP000234752">
    <property type="component" value="Chromosome eg_1"/>
</dbReference>
<dbReference type="InterPro" id="IPR035093">
    <property type="entry name" value="RelE/ParE_toxin_dom_sf"/>
</dbReference>
<dbReference type="RefSeq" id="WP_102111285.1">
    <property type="nucleotide sequence ID" value="NZ_BMGN01000003.1"/>
</dbReference>
<comment type="similarity">
    <text evidence="1">Belongs to the RelE toxin family.</text>
</comment>
<evidence type="ECO:0000256" key="1">
    <source>
        <dbReference type="PIRNR" id="PIRNR029218"/>
    </source>
</evidence>
<keyword evidence="3" id="KW-1185">Reference proteome</keyword>
<dbReference type="OrthoDB" id="7173315at2"/>
<evidence type="ECO:0000313" key="2">
    <source>
        <dbReference type="EMBL" id="AUN29560.1"/>
    </source>
</evidence>
<proteinExistence type="inferred from homology"/>
<dbReference type="EMBL" id="CP025611">
    <property type="protein sequence ID" value="AUN29560.1"/>
    <property type="molecule type" value="Genomic_DNA"/>
</dbReference>
<dbReference type="KEGG" id="ncb:C0V82_04450"/>